<dbReference type="Proteomes" id="UP000762676">
    <property type="component" value="Unassembled WGS sequence"/>
</dbReference>
<evidence type="ECO:0000313" key="4">
    <source>
        <dbReference type="Proteomes" id="UP000762676"/>
    </source>
</evidence>
<dbReference type="PANTHER" id="PTHR46599">
    <property type="entry name" value="PIGGYBAC TRANSPOSABLE ELEMENT-DERIVED PROTEIN 4"/>
    <property type="match status" value="1"/>
</dbReference>
<accession>A0AAV4EM47</accession>
<dbReference type="Pfam" id="PF13843">
    <property type="entry name" value="DDE_Tnp_1_7"/>
    <property type="match status" value="1"/>
</dbReference>
<name>A0AAV4EM47_9GAST</name>
<dbReference type="AlphaFoldDB" id="A0AAV4EM47"/>
<reference evidence="3 4" key="1">
    <citation type="journal article" date="2021" name="Elife">
        <title>Chloroplast acquisition without the gene transfer in kleptoplastic sea slugs, Plakobranchus ocellatus.</title>
        <authorList>
            <person name="Maeda T."/>
            <person name="Takahashi S."/>
            <person name="Yoshida T."/>
            <person name="Shimamura S."/>
            <person name="Takaki Y."/>
            <person name="Nagai Y."/>
            <person name="Toyoda A."/>
            <person name="Suzuki Y."/>
            <person name="Arimoto A."/>
            <person name="Ishii H."/>
            <person name="Satoh N."/>
            <person name="Nishiyama T."/>
            <person name="Hasebe M."/>
            <person name="Maruyama T."/>
            <person name="Minagawa J."/>
            <person name="Obokata J."/>
            <person name="Shigenobu S."/>
        </authorList>
    </citation>
    <scope>NUCLEOTIDE SEQUENCE [LARGE SCALE GENOMIC DNA]</scope>
</reference>
<organism evidence="3 4">
    <name type="scientific">Elysia marginata</name>
    <dbReference type="NCBI Taxonomy" id="1093978"/>
    <lineage>
        <taxon>Eukaryota</taxon>
        <taxon>Metazoa</taxon>
        <taxon>Spiralia</taxon>
        <taxon>Lophotrochozoa</taxon>
        <taxon>Mollusca</taxon>
        <taxon>Gastropoda</taxon>
        <taxon>Heterobranchia</taxon>
        <taxon>Euthyneura</taxon>
        <taxon>Panpulmonata</taxon>
        <taxon>Sacoglossa</taxon>
        <taxon>Placobranchoidea</taxon>
        <taxon>Plakobranchidae</taxon>
        <taxon>Elysia</taxon>
    </lineage>
</organism>
<evidence type="ECO:0000256" key="1">
    <source>
        <dbReference type="SAM" id="MobiDB-lite"/>
    </source>
</evidence>
<feature type="region of interest" description="Disordered" evidence="1">
    <location>
        <begin position="69"/>
        <end position="92"/>
    </location>
</feature>
<feature type="domain" description="PiggyBac transposable element-derived protein" evidence="2">
    <location>
        <begin position="152"/>
        <end position="425"/>
    </location>
</feature>
<proteinExistence type="predicted"/>
<keyword evidence="4" id="KW-1185">Reference proteome</keyword>
<comment type="caution">
    <text evidence="3">The sequence shown here is derived from an EMBL/GenBank/DDBJ whole genome shotgun (WGS) entry which is preliminary data.</text>
</comment>
<protein>
    <submittedName>
        <fullName evidence="3">PiggyBac transposable element-derived protein 4-like</fullName>
    </submittedName>
</protein>
<evidence type="ECO:0000259" key="2">
    <source>
        <dbReference type="Pfam" id="PF13843"/>
    </source>
</evidence>
<evidence type="ECO:0000313" key="3">
    <source>
        <dbReference type="EMBL" id="GFR62082.1"/>
    </source>
</evidence>
<dbReference type="EMBL" id="BMAT01007317">
    <property type="protein sequence ID" value="GFR62082.1"/>
    <property type="molecule type" value="Genomic_DNA"/>
</dbReference>
<sequence length="428" mass="49296">MAAREKLMRVEENLLMVDGSDNEEDVIGLFDEDEGKGDEDLHLDQDLQSGFVFQPGFLDDVELPLDKEVDLEDSDTSRSRASEEHSGVSSRASSSLGIDLDLDLNIDDEFELDEVEADYMYEWNKDLANFPLVPLFTGNSGLQFEVTKEKCTPLSIFSKFITKQTITQFKSETNKYATSLIQQKERSSAILSKRSIFKTRKCVHIDELYKLLAILLHIELVKKSTFLQYWSTDITVHTSFAPKVMTRSRFLSILSFFHLNDNAKFIPRGEPNHDPLHKVRPFLDHLRQAFPSFYLPTQNICIDEALCPWRSRAQMRVYMKDKPVKWGIKLYKLCESKSGYVVEFEVMAHEINVSNTPEEVCKRLIAKYLNQGHCLYIDNYYCNPSLCNFLAANNTIFVGTVRPNRVGLPKDLMTQTLTAGEMDYRRRN</sequence>
<dbReference type="InterPro" id="IPR029526">
    <property type="entry name" value="PGBD"/>
</dbReference>
<feature type="compositionally biased region" description="Basic and acidic residues" evidence="1">
    <location>
        <begin position="75"/>
        <end position="86"/>
    </location>
</feature>
<dbReference type="PANTHER" id="PTHR46599:SF3">
    <property type="entry name" value="PIGGYBAC TRANSPOSABLE ELEMENT-DERIVED PROTEIN 4"/>
    <property type="match status" value="1"/>
</dbReference>
<gene>
    <name evidence="3" type="ORF">ElyMa_003573600</name>
</gene>